<dbReference type="PANTHER" id="PTHR37162">
    <property type="entry name" value="HAT FAMILY DIMERISATION DOMAINCONTAINING PROTEIN-RELATED"/>
    <property type="match status" value="1"/>
</dbReference>
<name>A0A9J6GN95_HAELO</name>
<dbReference type="Proteomes" id="UP000821853">
    <property type="component" value="Unassembled WGS sequence"/>
</dbReference>
<evidence type="ECO:0000313" key="2">
    <source>
        <dbReference type="Proteomes" id="UP000821853"/>
    </source>
</evidence>
<evidence type="ECO:0008006" key="3">
    <source>
        <dbReference type="Google" id="ProtNLM"/>
    </source>
</evidence>
<reference evidence="1 2" key="1">
    <citation type="journal article" date="2020" name="Cell">
        <title>Large-Scale Comparative Analyses of Tick Genomes Elucidate Their Genetic Diversity and Vector Capacities.</title>
        <authorList>
            <consortium name="Tick Genome and Microbiome Consortium (TIGMIC)"/>
            <person name="Jia N."/>
            <person name="Wang J."/>
            <person name="Shi W."/>
            <person name="Du L."/>
            <person name="Sun Y."/>
            <person name="Zhan W."/>
            <person name="Jiang J.F."/>
            <person name="Wang Q."/>
            <person name="Zhang B."/>
            <person name="Ji P."/>
            <person name="Bell-Sakyi L."/>
            <person name="Cui X.M."/>
            <person name="Yuan T.T."/>
            <person name="Jiang B.G."/>
            <person name="Yang W.F."/>
            <person name="Lam T.T."/>
            <person name="Chang Q.C."/>
            <person name="Ding S.J."/>
            <person name="Wang X.J."/>
            <person name="Zhu J.G."/>
            <person name="Ruan X.D."/>
            <person name="Zhao L."/>
            <person name="Wei J.T."/>
            <person name="Ye R.Z."/>
            <person name="Que T.C."/>
            <person name="Du C.H."/>
            <person name="Zhou Y.H."/>
            <person name="Cheng J.X."/>
            <person name="Dai P.F."/>
            <person name="Guo W.B."/>
            <person name="Han X.H."/>
            <person name="Huang E.J."/>
            <person name="Li L.F."/>
            <person name="Wei W."/>
            <person name="Gao Y.C."/>
            <person name="Liu J.Z."/>
            <person name="Shao H.Z."/>
            <person name="Wang X."/>
            <person name="Wang C.C."/>
            <person name="Yang T.C."/>
            <person name="Huo Q.B."/>
            <person name="Li W."/>
            <person name="Chen H.Y."/>
            <person name="Chen S.E."/>
            <person name="Zhou L.G."/>
            <person name="Ni X.B."/>
            <person name="Tian J.H."/>
            <person name="Sheng Y."/>
            <person name="Liu T."/>
            <person name="Pan Y.S."/>
            <person name="Xia L.Y."/>
            <person name="Li J."/>
            <person name="Zhao F."/>
            <person name="Cao W.C."/>
        </authorList>
    </citation>
    <scope>NUCLEOTIDE SEQUENCE [LARGE SCALE GENOMIC DNA]</scope>
    <source>
        <strain evidence="1">HaeL-2018</strain>
    </source>
</reference>
<dbReference type="InterPro" id="IPR012337">
    <property type="entry name" value="RNaseH-like_sf"/>
</dbReference>
<gene>
    <name evidence="1" type="ORF">HPB48_010950</name>
</gene>
<dbReference type="AlphaFoldDB" id="A0A9J6GN95"/>
<dbReference type="OrthoDB" id="6511285at2759"/>
<dbReference type="SUPFAM" id="SSF53098">
    <property type="entry name" value="Ribonuclease H-like"/>
    <property type="match status" value="1"/>
</dbReference>
<protein>
    <recommendedName>
        <fullName evidence="3">DUF4371 domain-containing protein</fullName>
    </recommendedName>
</protein>
<evidence type="ECO:0000313" key="1">
    <source>
        <dbReference type="EMBL" id="KAH9376754.1"/>
    </source>
</evidence>
<proteinExistence type="predicted"/>
<sequence>MGKNATARRMFRQQWLQDPNLKDWVAPSEKGEAFVRCKICSCDIRAHCADLTKHAETRKHRTRVAPKDQHRLRDVVAPVLAVEEEQKRCALKIALFTACHMSIRCVDELSDLLKGELKYNLVMHRTKCTALITGVLGPCFAEYLRKDISTKPYSLLVDESTDISVRKLVTEDGKADTIYNAVHLALREGGLSPKDCVGLATDGANAMCGRNNSLWKKMKDENPSITLVKCACHSLDLVASKAMEAMPGCLQFMVQETHNYFAHSSSRQAAYRNLYSNAAQEQTEPLKILSPSATRWLAISDCIERILSQYDVLKMHFTNVPDKAYSVRLLKEMYNDEKNRAYLLFLEPLLTDLKRVNKMFQGEDVDPLGIFEELQKLYNRLLARILKPSVLRQHDEASLCDLDLVNLESIYLSVDDADFGSSFNDHINELHLASEERMLLKQRCFAFLKACASDLQKRLPNTTSLVRKLRAISPSSVLGPNAMKALKTLPKDVFSCPEHRIEEQVRHLRQVDDVNADMPAIEFWTKIYAYRDVSGANPMQDIADSAMKLLVLPVSNAEAERENLSPAKEGVPGVQIFEDPYL</sequence>
<dbReference type="EMBL" id="JABSTR010000008">
    <property type="protein sequence ID" value="KAH9376754.1"/>
    <property type="molecule type" value="Genomic_DNA"/>
</dbReference>
<accession>A0A9J6GN95</accession>
<dbReference type="PANTHER" id="PTHR37162:SF1">
    <property type="entry name" value="BED-TYPE DOMAIN-CONTAINING PROTEIN"/>
    <property type="match status" value="1"/>
</dbReference>
<dbReference type="OMA" id="STECKEW"/>
<dbReference type="VEuPathDB" id="VectorBase:HLOH_058564"/>
<keyword evidence="2" id="KW-1185">Reference proteome</keyword>
<comment type="caution">
    <text evidence="1">The sequence shown here is derived from an EMBL/GenBank/DDBJ whole genome shotgun (WGS) entry which is preliminary data.</text>
</comment>
<organism evidence="1 2">
    <name type="scientific">Haemaphysalis longicornis</name>
    <name type="common">Bush tick</name>
    <dbReference type="NCBI Taxonomy" id="44386"/>
    <lineage>
        <taxon>Eukaryota</taxon>
        <taxon>Metazoa</taxon>
        <taxon>Ecdysozoa</taxon>
        <taxon>Arthropoda</taxon>
        <taxon>Chelicerata</taxon>
        <taxon>Arachnida</taxon>
        <taxon>Acari</taxon>
        <taxon>Parasitiformes</taxon>
        <taxon>Ixodida</taxon>
        <taxon>Ixodoidea</taxon>
        <taxon>Ixodidae</taxon>
        <taxon>Haemaphysalinae</taxon>
        <taxon>Haemaphysalis</taxon>
    </lineage>
</organism>